<keyword evidence="3" id="KW-0812">Transmembrane</keyword>
<comment type="similarity">
    <text evidence="2">Belongs to the UPF0496 family.</text>
</comment>
<dbReference type="Proteomes" id="UP000734854">
    <property type="component" value="Unassembled WGS sequence"/>
</dbReference>
<evidence type="ECO:0000256" key="2">
    <source>
        <dbReference type="ARBA" id="ARBA00009074"/>
    </source>
</evidence>
<evidence type="ECO:0000256" key="1">
    <source>
        <dbReference type="ARBA" id="ARBA00004370"/>
    </source>
</evidence>
<evidence type="ECO:0000313" key="6">
    <source>
        <dbReference type="EMBL" id="KAG6527727.1"/>
    </source>
</evidence>
<evidence type="ECO:0000256" key="5">
    <source>
        <dbReference type="ARBA" id="ARBA00023136"/>
    </source>
</evidence>
<name>A0A8J5HUL9_ZINOF</name>
<gene>
    <name evidence="6" type="ORF">ZIOFF_009853</name>
</gene>
<keyword evidence="5" id="KW-0472">Membrane</keyword>
<accession>A0A8J5HUL9</accession>
<dbReference type="InterPro" id="IPR007749">
    <property type="entry name" value="DUF677"/>
</dbReference>
<proteinExistence type="inferred from homology"/>
<evidence type="ECO:0000256" key="4">
    <source>
        <dbReference type="ARBA" id="ARBA00022989"/>
    </source>
</evidence>
<dbReference type="AlphaFoldDB" id="A0A8J5HUL9"/>
<keyword evidence="7" id="KW-1185">Reference proteome</keyword>
<keyword evidence="4" id="KW-1133">Transmembrane helix</keyword>
<reference evidence="6 7" key="1">
    <citation type="submission" date="2020-08" db="EMBL/GenBank/DDBJ databases">
        <title>Plant Genome Project.</title>
        <authorList>
            <person name="Zhang R.-G."/>
        </authorList>
    </citation>
    <scope>NUCLEOTIDE SEQUENCE [LARGE SCALE GENOMIC DNA]</scope>
    <source>
        <tissue evidence="6">Rhizome</tissue>
    </source>
</reference>
<comment type="caution">
    <text evidence="6">The sequence shown here is derived from an EMBL/GenBank/DDBJ whole genome shotgun (WGS) entry which is preliminary data.</text>
</comment>
<dbReference type="Pfam" id="PF05055">
    <property type="entry name" value="DUF677"/>
    <property type="match status" value="1"/>
</dbReference>
<evidence type="ECO:0000313" key="7">
    <source>
        <dbReference type="Proteomes" id="UP000734854"/>
    </source>
</evidence>
<protein>
    <submittedName>
        <fullName evidence="6">Uncharacterized protein</fullName>
    </submittedName>
</protein>
<dbReference type="PANTHER" id="PTHR31113">
    <property type="entry name" value="UPF0496 PROTEIN 3-RELATED"/>
    <property type="match status" value="1"/>
</dbReference>
<dbReference type="PANTHER" id="PTHR31113:SF3">
    <property type="entry name" value="UPF0496 PROTEIN 1"/>
    <property type="match status" value="1"/>
</dbReference>
<dbReference type="EMBL" id="JACMSC010000003">
    <property type="protein sequence ID" value="KAG6527727.1"/>
    <property type="molecule type" value="Genomic_DNA"/>
</dbReference>
<organism evidence="6 7">
    <name type="scientific">Zingiber officinale</name>
    <name type="common">Ginger</name>
    <name type="synonym">Amomum zingiber</name>
    <dbReference type="NCBI Taxonomy" id="94328"/>
    <lineage>
        <taxon>Eukaryota</taxon>
        <taxon>Viridiplantae</taxon>
        <taxon>Streptophyta</taxon>
        <taxon>Embryophyta</taxon>
        <taxon>Tracheophyta</taxon>
        <taxon>Spermatophyta</taxon>
        <taxon>Magnoliopsida</taxon>
        <taxon>Liliopsida</taxon>
        <taxon>Zingiberales</taxon>
        <taxon>Zingiberaceae</taxon>
        <taxon>Zingiber</taxon>
    </lineage>
</organism>
<evidence type="ECO:0000256" key="3">
    <source>
        <dbReference type="ARBA" id="ARBA00022692"/>
    </source>
</evidence>
<dbReference type="GO" id="GO:0016020">
    <property type="term" value="C:membrane"/>
    <property type="evidence" value="ECO:0007669"/>
    <property type="project" value="UniProtKB-SubCell"/>
</dbReference>
<comment type="subcellular location">
    <subcellularLocation>
        <location evidence="1">Membrane</location>
    </subcellularLocation>
</comment>
<sequence>MGAQHSTRSHSLAVADAGAGGGDGHAHLPCLAELMSYQEACRLDPELETFDSTLQQHIGRAISTLTDGVQVHSLSLDSFREITSCLLEMNQEVVKVILDCKRDVWKNTELFDLVEDYFQNSLQTLYFYTTLEKCLTKARDN</sequence>